<gene>
    <name evidence="2" type="ORF">HNR19_000813</name>
</gene>
<dbReference type="InterPro" id="IPR010419">
    <property type="entry name" value="CO_DH_gsu"/>
</dbReference>
<dbReference type="SUPFAM" id="SSF55961">
    <property type="entry name" value="Bet v1-like"/>
    <property type="match status" value="1"/>
</dbReference>
<keyword evidence="3" id="KW-1185">Reference proteome</keyword>
<feature type="region of interest" description="Disordered" evidence="1">
    <location>
        <begin position="151"/>
        <end position="221"/>
    </location>
</feature>
<sequence>MELTHTFTVPTPVEETWAHFQDIAALAECFPGAQVTSAEGDTFEGTCKVKLGPIALVYTGSGTFTERDDAAHRFVVAAKGRDKRGNGTAGADVTLSMTAPNGSGGCTVVEVVTDLAITGKPAQFGRGVMQDVSDKLLGQFVACLEQRLGEESAVSDRSPSDAADEETEPSGLAGSAAQRRSVVEADGGQGAGASSPNRPAGSVSSSATVGSAPASSARDEDDALDLGSAVLPVLLKSYGKQAALGVVGLLVVRWLVRRVRRRG</sequence>
<dbReference type="RefSeq" id="WP_179666751.1">
    <property type="nucleotide sequence ID" value="NZ_JACCFP010000001.1"/>
</dbReference>
<dbReference type="CDD" id="cd07823">
    <property type="entry name" value="SRPBCC_5"/>
    <property type="match status" value="1"/>
</dbReference>
<dbReference type="Gene3D" id="3.30.530.20">
    <property type="match status" value="1"/>
</dbReference>
<name>A0A853BY68_9ACTN</name>
<dbReference type="PANTHER" id="PTHR38588">
    <property type="entry name" value="BLL0334 PROTEIN"/>
    <property type="match status" value="1"/>
</dbReference>
<organism evidence="2 3">
    <name type="scientific">Nocardioides thalensis</name>
    <dbReference type="NCBI Taxonomy" id="1914755"/>
    <lineage>
        <taxon>Bacteria</taxon>
        <taxon>Bacillati</taxon>
        <taxon>Actinomycetota</taxon>
        <taxon>Actinomycetes</taxon>
        <taxon>Propionibacteriales</taxon>
        <taxon>Nocardioidaceae</taxon>
        <taxon>Nocardioides</taxon>
    </lineage>
</organism>
<dbReference type="PANTHER" id="PTHR38588:SF1">
    <property type="entry name" value="BLL0334 PROTEIN"/>
    <property type="match status" value="1"/>
</dbReference>
<comment type="caution">
    <text evidence="2">The sequence shown here is derived from an EMBL/GenBank/DDBJ whole genome shotgun (WGS) entry which is preliminary data.</text>
</comment>
<proteinExistence type="predicted"/>
<dbReference type="AlphaFoldDB" id="A0A853BY68"/>
<dbReference type="EMBL" id="JACCFP010000001">
    <property type="protein sequence ID" value="NYJ00115.1"/>
    <property type="molecule type" value="Genomic_DNA"/>
</dbReference>
<accession>A0A853BY68</accession>
<feature type="compositionally biased region" description="Low complexity" evidence="1">
    <location>
        <begin position="199"/>
        <end position="216"/>
    </location>
</feature>
<dbReference type="Pfam" id="PF06240">
    <property type="entry name" value="COXG"/>
    <property type="match status" value="1"/>
</dbReference>
<evidence type="ECO:0000256" key="1">
    <source>
        <dbReference type="SAM" id="MobiDB-lite"/>
    </source>
</evidence>
<dbReference type="Proteomes" id="UP000530424">
    <property type="component" value="Unassembled WGS sequence"/>
</dbReference>
<reference evidence="2 3" key="1">
    <citation type="submission" date="2020-07" db="EMBL/GenBank/DDBJ databases">
        <title>Sequencing the genomes of 1000 actinobacteria strains.</title>
        <authorList>
            <person name="Klenk H.-P."/>
        </authorList>
    </citation>
    <scope>NUCLEOTIDE SEQUENCE [LARGE SCALE GENOMIC DNA]</scope>
    <source>
        <strain evidence="2 3">DSM 103833</strain>
    </source>
</reference>
<evidence type="ECO:0000313" key="2">
    <source>
        <dbReference type="EMBL" id="NYJ00115.1"/>
    </source>
</evidence>
<dbReference type="InterPro" id="IPR023393">
    <property type="entry name" value="START-like_dom_sf"/>
</dbReference>
<evidence type="ECO:0000313" key="3">
    <source>
        <dbReference type="Proteomes" id="UP000530424"/>
    </source>
</evidence>
<protein>
    <submittedName>
        <fullName evidence="2">Carbon monoxide dehydrogenase subunit G</fullName>
    </submittedName>
</protein>